<evidence type="ECO:0000313" key="2">
    <source>
        <dbReference type="EMBL" id="TYH76789.1"/>
    </source>
</evidence>
<feature type="transmembrane region" description="Helical" evidence="1">
    <location>
        <begin position="71"/>
        <end position="90"/>
    </location>
</feature>
<evidence type="ECO:0000313" key="3">
    <source>
        <dbReference type="Proteomes" id="UP000322667"/>
    </source>
</evidence>
<keyword evidence="3" id="KW-1185">Reference proteome</keyword>
<keyword evidence="1" id="KW-1133">Transmembrane helix</keyword>
<proteinExistence type="predicted"/>
<evidence type="ECO:0000256" key="1">
    <source>
        <dbReference type="SAM" id="Phobius"/>
    </source>
</evidence>
<protein>
    <submittedName>
        <fullName evidence="2">Uncharacterized protein</fullName>
    </submittedName>
</protein>
<keyword evidence="1" id="KW-0472">Membrane</keyword>
<dbReference type="Proteomes" id="UP000322667">
    <property type="component" value="Chromosome D04"/>
</dbReference>
<feature type="transmembrane region" description="Helical" evidence="1">
    <location>
        <begin position="40"/>
        <end position="65"/>
    </location>
</feature>
<keyword evidence="1" id="KW-0812">Transmembrane</keyword>
<sequence>MLSVAGLEINERPLKCPFSDFEKLSICESSQREELKSKKVFFFSVHLMAFIICSDFVDLIAFFFLCLHFNLLFKAGFMSSFTVSAFRNYVDNIKLKRKMESEEQ</sequence>
<reference evidence="2 3" key="1">
    <citation type="submission" date="2019-07" db="EMBL/GenBank/DDBJ databases">
        <title>WGS assembly of Gossypium tomentosum.</title>
        <authorList>
            <person name="Chen Z.J."/>
            <person name="Sreedasyam A."/>
            <person name="Ando A."/>
            <person name="Song Q."/>
            <person name="De L."/>
            <person name="Hulse-Kemp A."/>
            <person name="Ding M."/>
            <person name="Ye W."/>
            <person name="Kirkbride R."/>
            <person name="Jenkins J."/>
            <person name="Plott C."/>
            <person name="Lovell J."/>
            <person name="Lin Y.-M."/>
            <person name="Vaughn R."/>
            <person name="Liu B."/>
            <person name="Li W."/>
            <person name="Simpson S."/>
            <person name="Scheffler B."/>
            <person name="Saski C."/>
            <person name="Grover C."/>
            <person name="Hu G."/>
            <person name="Conover J."/>
            <person name="Carlson J."/>
            <person name="Shu S."/>
            <person name="Boston L."/>
            <person name="Williams M."/>
            <person name="Peterson D."/>
            <person name="Mcgee K."/>
            <person name="Jones D."/>
            <person name="Wendel J."/>
            <person name="Stelly D."/>
            <person name="Grimwood J."/>
            <person name="Schmutz J."/>
        </authorList>
    </citation>
    <scope>NUCLEOTIDE SEQUENCE [LARGE SCALE GENOMIC DNA]</scope>
    <source>
        <strain evidence="2">7179.01</strain>
    </source>
</reference>
<name>A0A5D2LC53_GOSTO</name>
<dbReference type="AlphaFoldDB" id="A0A5D2LC53"/>
<organism evidence="2 3">
    <name type="scientific">Gossypium tomentosum</name>
    <name type="common">Hawaiian cotton</name>
    <name type="synonym">Gossypium sandvicense</name>
    <dbReference type="NCBI Taxonomy" id="34277"/>
    <lineage>
        <taxon>Eukaryota</taxon>
        <taxon>Viridiplantae</taxon>
        <taxon>Streptophyta</taxon>
        <taxon>Embryophyta</taxon>
        <taxon>Tracheophyta</taxon>
        <taxon>Spermatophyta</taxon>
        <taxon>Magnoliopsida</taxon>
        <taxon>eudicotyledons</taxon>
        <taxon>Gunneridae</taxon>
        <taxon>Pentapetalae</taxon>
        <taxon>rosids</taxon>
        <taxon>malvids</taxon>
        <taxon>Malvales</taxon>
        <taxon>Malvaceae</taxon>
        <taxon>Malvoideae</taxon>
        <taxon>Gossypium</taxon>
    </lineage>
</organism>
<gene>
    <name evidence="2" type="ORF">ES332_D04G110700v1</name>
</gene>
<dbReference type="EMBL" id="CM017626">
    <property type="protein sequence ID" value="TYH76789.1"/>
    <property type="molecule type" value="Genomic_DNA"/>
</dbReference>
<accession>A0A5D2LC53</accession>